<keyword evidence="9" id="KW-1133">Transmembrane helix</keyword>
<dbReference type="PANTHER" id="PTHR24421">
    <property type="entry name" value="NITRATE/NITRITE SENSOR PROTEIN NARX-RELATED"/>
    <property type="match status" value="1"/>
</dbReference>
<proteinExistence type="predicted"/>
<feature type="transmembrane region" description="Helical" evidence="9">
    <location>
        <begin position="21"/>
        <end position="41"/>
    </location>
</feature>
<evidence type="ECO:0000313" key="12">
    <source>
        <dbReference type="EMBL" id="SKA94163.1"/>
    </source>
</evidence>
<feature type="transmembrane region" description="Helical" evidence="9">
    <location>
        <begin position="47"/>
        <end position="70"/>
    </location>
</feature>
<keyword evidence="13" id="KW-1185">Reference proteome</keyword>
<feature type="transmembrane region" description="Helical" evidence="9">
    <location>
        <begin position="116"/>
        <end position="138"/>
    </location>
</feature>
<gene>
    <name evidence="12" type="ORF">SAMN06295879_1902</name>
    <name evidence="11" type="ORF">TZ00_12785</name>
</gene>
<evidence type="ECO:0000256" key="3">
    <source>
        <dbReference type="ARBA" id="ARBA00022553"/>
    </source>
</evidence>
<evidence type="ECO:0000313" key="13">
    <source>
        <dbReference type="Proteomes" id="UP000032503"/>
    </source>
</evidence>
<evidence type="ECO:0000256" key="9">
    <source>
        <dbReference type="SAM" id="Phobius"/>
    </source>
</evidence>
<dbReference type="InterPro" id="IPR050482">
    <property type="entry name" value="Sensor_HK_TwoCompSys"/>
</dbReference>
<dbReference type="SUPFAM" id="SSF55874">
    <property type="entry name" value="ATPase domain of HSP90 chaperone/DNA topoisomerase II/histidine kinase"/>
    <property type="match status" value="1"/>
</dbReference>
<dbReference type="CDD" id="cd16917">
    <property type="entry name" value="HATPase_UhpB-NarQ-NarX-like"/>
    <property type="match status" value="1"/>
</dbReference>
<name>A0A1T4XXN1_9MICO</name>
<evidence type="ECO:0000256" key="6">
    <source>
        <dbReference type="ARBA" id="ARBA00022777"/>
    </source>
</evidence>
<evidence type="ECO:0000256" key="5">
    <source>
        <dbReference type="ARBA" id="ARBA00022741"/>
    </source>
</evidence>
<dbReference type="EC" id="2.7.13.3" evidence="2"/>
<protein>
    <recommendedName>
        <fullName evidence="2">histidine kinase</fullName>
        <ecNumber evidence="2">2.7.13.3</ecNumber>
    </recommendedName>
</protein>
<evidence type="ECO:0000256" key="2">
    <source>
        <dbReference type="ARBA" id="ARBA00012438"/>
    </source>
</evidence>
<evidence type="ECO:0000256" key="1">
    <source>
        <dbReference type="ARBA" id="ARBA00000085"/>
    </source>
</evidence>
<keyword evidence="6 12" id="KW-0418">Kinase</keyword>
<dbReference type="EMBL" id="JYFC01000005">
    <property type="protein sequence ID" value="KJC63884.1"/>
    <property type="molecule type" value="Genomic_DNA"/>
</dbReference>
<dbReference type="InterPro" id="IPR036890">
    <property type="entry name" value="HATPase_C_sf"/>
</dbReference>
<dbReference type="Gene3D" id="1.20.5.1930">
    <property type="match status" value="1"/>
</dbReference>
<dbReference type="PANTHER" id="PTHR24421:SF10">
    <property type="entry name" value="NITRATE_NITRITE SENSOR PROTEIN NARQ"/>
    <property type="match status" value="1"/>
</dbReference>
<dbReference type="GO" id="GO:0046983">
    <property type="term" value="F:protein dimerization activity"/>
    <property type="evidence" value="ECO:0007669"/>
    <property type="project" value="InterPro"/>
</dbReference>
<keyword evidence="3" id="KW-0597">Phosphoprotein</keyword>
<keyword evidence="9" id="KW-0472">Membrane</keyword>
<reference evidence="11" key="2">
    <citation type="submission" date="2015-02" db="EMBL/GenBank/DDBJ databases">
        <authorList>
            <person name="Vasilyev I.Y."/>
            <person name="Siniagina M.N."/>
            <person name="Malanin S.Y."/>
            <person name="Boulygina E.A."/>
            <person name="Grygoryeva T.V."/>
            <person name="Yarullina D.R."/>
            <person name="Ilinskaya O.N."/>
        </authorList>
    </citation>
    <scope>NUCLEOTIDE SEQUENCE</scope>
    <source>
        <strain evidence="11">VKM Ac-1804</strain>
    </source>
</reference>
<dbReference type="SMART" id="SM00387">
    <property type="entry name" value="HATPase_c"/>
    <property type="match status" value="1"/>
</dbReference>
<keyword evidence="8" id="KW-0902">Two-component regulatory system</keyword>
<reference evidence="12" key="4">
    <citation type="submission" date="2017-02" db="EMBL/GenBank/DDBJ databases">
        <authorList>
            <person name="Peterson S.W."/>
        </authorList>
    </citation>
    <scope>NUCLEOTIDE SEQUENCE [LARGE SCALE GENOMIC DNA]</scope>
    <source>
        <strain evidence="12">VKM Ac-2052</strain>
    </source>
</reference>
<feature type="transmembrane region" description="Helical" evidence="9">
    <location>
        <begin position="150"/>
        <end position="172"/>
    </location>
</feature>
<evidence type="ECO:0000313" key="11">
    <source>
        <dbReference type="EMBL" id="KJC63884.1"/>
    </source>
</evidence>
<evidence type="ECO:0000256" key="4">
    <source>
        <dbReference type="ARBA" id="ARBA00022679"/>
    </source>
</evidence>
<evidence type="ECO:0000313" key="14">
    <source>
        <dbReference type="Proteomes" id="UP000189735"/>
    </source>
</evidence>
<dbReference type="Gene3D" id="3.30.565.10">
    <property type="entry name" value="Histidine kinase-like ATPase, C-terminal domain"/>
    <property type="match status" value="1"/>
</dbReference>
<organism evidence="12 14">
    <name type="scientific">Agreia bicolorata</name>
    <dbReference type="NCBI Taxonomy" id="110935"/>
    <lineage>
        <taxon>Bacteria</taxon>
        <taxon>Bacillati</taxon>
        <taxon>Actinomycetota</taxon>
        <taxon>Actinomycetes</taxon>
        <taxon>Micrococcales</taxon>
        <taxon>Microbacteriaceae</taxon>
        <taxon>Agreia</taxon>
    </lineage>
</organism>
<evidence type="ECO:0000256" key="7">
    <source>
        <dbReference type="ARBA" id="ARBA00022840"/>
    </source>
</evidence>
<dbReference type="Proteomes" id="UP000189735">
    <property type="component" value="Unassembled WGS sequence"/>
</dbReference>
<feature type="domain" description="Histidine kinase/HSP90-like ATPase" evidence="10">
    <location>
        <begin position="315"/>
        <end position="409"/>
    </location>
</feature>
<reference evidence="11 13" key="1">
    <citation type="journal article" date="2001" name="Int. J. Syst. Evol. Microbiol.">
        <title>Agreia bicolorata gen. nov., sp. nov., to accommodate actinobacteria isolated from narrow reed grass infected by the nematode Heteroanguina graminophila.</title>
        <authorList>
            <person name="Evtushenko L.I."/>
            <person name="Dorofeeva L.V."/>
            <person name="Dobrovolskaya T.G."/>
            <person name="Streshinskaya G.M."/>
            <person name="Subbotin S.A."/>
            <person name="Tiedje J.M."/>
        </authorList>
    </citation>
    <scope>NUCLEOTIDE SEQUENCE [LARGE SCALE GENOMIC DNA]</scope>
    <source>
        <strain evidence="11 13">VKM Ac-1804</strain>
    </source>
</reference>
<dbReference type="GO" id="GO:0000155">
    <property type="term" value="F:phosphorelay sensor kinase activity"/>
    <property type="evidence" value="ECO:0007669"/>
    <property type="project" value="InterPro"/>
</dbReference>
<keyword evidence="4" id="KW-0808">Transferase</keyword>
<dbReference type="GO" id="GO:0016020">
    <property type="term" value="C:membrane"/>
    <property type="evidence" value="ECO:0007669"/>
    <property type="project" value="InterPro"/>
</dbReference>
<dbReference type="InterPro" id="IPR003594">
    <property type="entry name" value="HATPase_dom"/>
</dbReference>
<keyword evidence="9" id="KW-0812">Transmembrane</keyword>
<dbReference type="Pfam" id="PF07730">
    <property type="entry name" value="HisKA_3"/>
    <property type="match status" value="1"/>
</dbReference>
<feature type="transmembrane region" description="Helical" evidence="9">
    <location>
        <begin position="77"/>
        <end position="110"/>
    </location>
</feature>
<dbReference type="Pfam" id="PF02518">
    <property type="entry name" value="HATPase_c"/>
    <property type="match status" value="1"/>
</dbReference>
<sequence length="410" mass="43972">MIDTAPRSPGLAAKVWQRHPRLVDVLVGLTWILFTTPNLLVASTAPAFGWLPLVLFVAVVLVVAVCLVVFRRRRPVLAFVITFIATLPLIALSPDLLSLAVAFCVFAIAVHDSARRAWLAVGAATVVTVVVWVTYLFIDPPFLMAPPEGSRVSTAFTYAVTSLLVLLVAVFWGQSIGNRKRYIEGLLEHARHLERERDQQAQLAALAERSRIARDVHDIVSHSLSVIVRLSDGADAVFETEPKLAREAIGQLGGVARSSLTEMRRVMGMLESTPGSASSQSGTGFDDIPGLVEVYRGIGLPVELTLNGEAPSQSGVQVAVFRVIQEALTNALRHASAPSLVEVYVDSGDDVTVTVRNDGAPSRAPADDDHVGRGLVGMRERAALYGGTLAAGPEDAGRWTVRLTLPGARS</sequence>
<accession>A0A1T4XXN1</accession>
<evidence type="ECO:0000256" key="8">
    <source>
        <dbReference type="ARBA" id="ARBA00023012"/>
    </source>
</evidence>
<evidence type="ECO:0000259" key="10">
    <source>
        <dbReference type="SMART" id="SM00387"/>
    </source>
</evidence>
<dbReference type="EMBL" id="FUYG01000004">
    <property type="protein sequence ID" value="SKA94163.1"/>
    <property type="molecule type" value="Genomic_DNA"/>
</dbReference>
<dbReference type="GO" id="GO:0005524">
    <property type="term" value="F:ATP binding"/>
    <property type="evidence" value="ECO:0007669"/>
    <property type="project" value="UniProtKB-KW"/>
</dbReference>
<reference evidence="14" key="3">
    <citation type="submission" date="2017-02" db="EMBL/GenBank/DDBJ databases">
        <authorList>
            <person name="Varghese N."/>
            <person name="Submissions S."/>
        </authorList>
    </citation>
    <scope>NUCLEOTIDE SEQUENCE [LARGE SCALE GENOMIC DNA]</scope>
    <source>
        <strain evidence="14">VKM Ac-2052</strain>
    </source>
</reference>
<keyword evidence="7" id="KW-0067">ATP-binding</keyword>
<dbReference type="InterPro" id="IPR011712">
    <property type="entry name" value="Sig_transdc_His_kin_sub3_dim/P"/>
</dbReference>
<keyword evidence="5" id="KW-0547">Nucleotide-binding</keyword>
<dbReference type="RefSeq" id="WP_044442227.1">
    <property type="nucleotide sequence ID" value="NZ_FUYG01000004.1"/>
</dbReference>
<comment type="catalytic activity">
    <reaction evidence="1">
        <text>ATP + protein L-histidine = ADP + protein N-phospho-L-histidine.</text>
        <dbReference type="EC" id="2.7.13.3"/>
    </reaction>
</comment>
<dbReference type="AlphaFoldDB" id="A0A1T4XXN1"/>
<dbReference type="Proteomes" id="UP000032503">
    <property type="component" value="Unassembled WGS sequence"/>
</dbReference>